<protein>
    <submittedName>
        <fullName evidence="1">Uncharacterized protein</fullName>
    </submittedName>
</protein>
<sequence>MDLRQVYSRSLVPRWRSYCLARSRLRQCVPDMAWLLVRIPSG</sequence>
<evidence type="ECO:0000313" key="1">
    <source>
        <dbReference type="EMBL" id="CAH2012051.1"/>
    </source>
</evidence>
<reference evidence="1" key="1">
    <citation type="submission" date="2022-03" db="EMBL/GenBank/DDBJ databases">
        <authorList>
            <person name="Sayadi A."/>
        </authorList>
    </citation>
    <scope>NUCLEOTIDE SEQUENCE</scope>
</reference>
<gene>
    <name evidence="1" type="ORF">ACAOBT_LOCUS32590</name>
</gene>
<dbReference type="EMBL" id="CAKOFQ010008137">
    <property type="protein sequence ID" value="CAH2012051.1"/>
    <property type="molecule type" value="Genomic_DNA"/>
</dbReference>
<comment type="caution">
    <text evidence="1">The sequence shown here is derived from an EMBL/GenBank/DDBJ whole genome shotgun (WGS) entry which is preliminary data.</text>
</comment>
<keyword evidence="2" id="KW-1185">Reference proteome</keyword>
<accession>A0A9P0MA07</accession>
<name>A0A9P0MA07_ACAOB</name>
<dbReference type="Proteomes" id="UP001152888">
    <property type="component" value="Unassembled WGS sequence"/>
</dbReference>
<dbReference type="AlphaFoldDB" id="A0A9P0MA07"/>
<organism evidence="1 2">
    <name type="scientific">Acanthoscelides obtectus</name>
    <name type="common">Bean weevil</name>
    <name type="synonym">Bruchus obtectus</name>
    <dbReference type="NCBI Taxonomy" id="200917"/>
    <lineage>
        <taxon>Eukaryota</taxon>
        <taxon>Metazoa</taxon>
        <taxon>Ecdysozoa</taxon>
        <taxon>Arthropoda</taxon>
        <taxon>Hexapoda</taxon>
        <taxon>Insecta</taxon>
        <taxon>Pterygota</taxon>
        <taxon>Neoptera</taxon>
        <taxon>Endopterygota</taxon>
        <taxon>Coleoptera</taxon>
        <taxon>Polyphaga</taxon>
        <taxon>Cucujiformia</taxon>
        <taxon>Chrysomeloidea</taxon>
        <taxon>Chrysomelidae</taxon>
        <taxon>Bruchinae</taxon>
        <taxon>Bruchini</taxon>
        <taxon>Acanthoscelides</taxon>
    </lineage>
</organism>
<evidence type="ECO:0000313" key="2">
    <source>
        <dbReference type="Proteomes" id="UP001152888"/>
    </source>
</evidence>
<proteinExistence type="predicted"/>